<dbReference type="RefSeq" id="WP_130550434.1">
    <property type="nucleotide sequence ID" value="NZ_SHMC01000002.1"/>
</dbReference>
<evidence type="ECO:0000313" key="1">
    <source>
        <dbReference type="EMBL" id="TAA26559.1"/>
    </source>
</evidence>
<protein>
    <submittedName>
        <fullName evidence="1">Phage late control D family protein</fullName>
    </submittedName>
</protein>
<gene>
    <name evidence="1" type="ORF">EA660_04820</name>
</gene>
<dbReference type="AlphaFoldDB" id="A0A4Q8LCG1"/>
<comment type="caution">
    <text evidence="1">The sequence shown here is derived from an EMBL/GenBank/DDBJ whole genome shotgun (WGS) entry which is preliminary data.</text>
</comment>
<sequence length="333" mass="35789">MTDRLGYPIPAWKLVLDGTDLTSRVAPRLVELTLAECRDGQADQLDLRIHDHDGAMALPRRGVTLALSLGWADQGLVDKGTFIVDEVEHSGAPDIISVRARSAQLTAEMRNRRERSWHDTTLGAVIKTVASTNGLTASVAPSLAALALRHLDQANESDVALLTRLGKRYDAVATVKAGRLIFAPIGSGTTPSGKALPATSIVRADGDNHRYSAADRDSYSGVRAYWNDKRGARRQSVLAGAGGNVKALRETFATQATAQAEAESEWKRVQRGTAKLDFTLALGRADVYPEQRVRVTGLKPEIDALTWLIARATHTVTGSGGFTTALEMETAIA</sequence>
<dbReference type="SUPFAM" id="SSF69279">
    <property type="entry name" value="Phage tail proteins"/>
    <property type="match status" value="1"/>
</dbReference>
<name>A0A4Q8LCG1_9GAMM</name>
<proteinExistence type="predicted"/>
<dbReference type="Proteomes" id="UP000292627">
    <property type="component" value="Unassembled WGS sequence"/>
</dbReference>
<dbReference type="EMBL" id="SHMC01000002">
    <property type="protein sequence ID" value="TAA26559.1"/>
    <property type="molecule type" value="Genomic_DNA"/>
</dbReference>
<dbReference type="OrthoDB" id="4070623at2"/>
<accession>A0A4Q8LCG1</accession>
<dbReference type="Pfam" id="PF05954">
    <property type="entry name" value="Phage_GPD"/>
    <property type="match status" value="1"/>
</dbReference>
<reference evidence="1 2" key="1">
    <citation type="submission" date="2019-02" db="EMBL/GenBank/DDBJ databases">
        <title>WGS of Pseudoxanthomonas species novum from clinical isolates.</title>
        <authorList>
            <person name="Bernier A.-M."/>
            <person name="Bernard K."/>
            <person name="Vachon A."/>
        </authorList>
    </citation>
    <scope>NUCLEOTIDE SEQUENCE [LARGE SCALE GENOMIC DNA]</scope>
    <source>
        <strain evidence="1 2">NML171200</strain>
    </source>
</reference>
<dbReference type="PANTHER" id="PTHR35862:SF3">
    <property type="entry name" value="FELS-2 PROPHAGE PROTEIN"/>
    <property type="match status" value="1"/>
</dbReference>
<evidence type="ECO:0000313" key="2">
    <source>
        <dbReference type="Proteomes" id="UP000292627"/>
    </source>
</evidence>
<organism evidence="1 2">
    <name type="scientific">Pseudoxanthomonas winnipegensis</name>
    <dbReference type="NCBI Taxonomy" id="2480810"/>
    <lineage>
        <taxon>Bacteria</taxon>
        <taxon>Pseudomonadati</taxon>
        <taxon>Pseudomonadota</taxon>
        <taxon>Gammaproteobacteria</taxon>
        <taxon>Lysobacterales</taxon>
        <taxon>Lysobacteraceae</taxon>
        <taxon>Pseudoxanthomonas</taxon>
    </lineage>
</organism>
<dbReference type="PANTHER" id="PTHR35862">
    <property type="entry name" value="FELS-2 PROPHAGE PROTEIN"/>
    <property type="match status" value="1"/>
</dbReference>
<dbReference type="InterPro" id="IPR052726">
    <property type="entry name" value="Phage_Baseplate_Hub"/>
</dbReference>